<evidence type="ECO:0000313" key="1">
    <source>
        <dbReference type="EMBL" id="GJS96450.1"/>
    </source>
</evidence>
<accession>A0ABQ5A1H9</accession>
<sequence length="141" mass="16181">MVYRISFKFLADVDIAVSALCNESICIDVSDTECHSLTLQLTNVLEEIELSRLIYYSAEALKSYLDSVLWLKMRRFRSCVFLGSEILVCKKLCIIVMRDSIDYRLVLQSRALELSLSSRREDPLIFQLDLSVDEIEIGATM</sequence>
<evidence type="ECO:0000313" key="2">
    <source>
        <dbReference type="Proteomes" id="UP001151760"/>
    </source>
</evidence>
<dbReference type="EMBL" id="BQNB010011887">
    <property type="protein sequence ID" value="GJS96450.1"/>
    <property type="molecule type" value="Genomic_DNA"/>
</dbReference>
<protein>
    <submittedName>
        <fullName evidence="1">Uncharacterized protein</fullName>
    </submittedName>
</protein>
<reference evidence="1" key="1">
    <citation type="journal article" date="2022" name="Int. J. Mol. Sci.">
        <title>Draft Genome of Tanacetum Coccineum: Genomic Comparison of Closely Related Tanacetum-Family Plants.</title>
        <authorList>
            <person name="Yamashiro T."/>
            <person name="Shiraishi A."/>
            <person name="Nakayama K."/>
            <person name="Satake H."/>
        </authorList>
    </citation>
    <scope>NUCLEOTIDE SEQUENCE</scope>
</reference>
<proteinExistence type="predicted"/>
<reference evidence="1" key="2">
    <citation type="submission" date="2022-01" db="EMBL/GenBank/DDBJ databases">
        <authorList>
            <person name="Yamashiro T."/>
            <person name="Shiraishi A."/>
            <person name="Satake H."/>
            <person name="Nakayama K."/>
        </authorList>
    </citation>
    <scope>NUCLEOTIDE SEQUENCE</scope>
</reference>
<keyword evidence="2" id="KW-1185">Reference proteome</keyword>
<name>A0ABQ5A1H9_9ASTR</name>
<comment type="caution">
    <text evidence="1">The sequence shown here is derived from an EMBL/GenBank/DDBJ whole genome shotgun (WGS) entry which is preliminary data.</text>
</comment>
<organism evidence="1 2">
    <name type="scientific">Tanacetum coccineum</name>
    <dbReference type="NCBI Taxonomy" id="301880"/>
    <lineage>
        <taxon>Eukaryota</taxon>
        <taxon>Viridiplantae</taxon>
        <taxon>Streptophyta</taxon>
        <taxon>Embryophyta</taxon>
        <taxon>Tracheophyta</taxon>
        <taxon>Spermatophyta</taxon>
        <taxon>Magnoliopsida</taxon>
        <taxon>eudicotyledons</taxon>
        <taxon>Gunneridae</taxon>
        <taxon>Pentapetalae</taxon>
        <taxon>asterids</taxon>
        <taxon>campanulids</taxon>
        <taxon>Asterales</taxon>
        <taxon>Asteraceae</taxon>
        <taxon>Asteroideae</taxon>
        <taxon>Anthemideae</taxon>
        <taxon>Anthemidinae</taxon>
        <taxon>Tanacetum</taxon>
    </lineage>
</organism>
<gene>
    <name evidence="1" type="ORF">Tco_0803418</name>
</gene>
<dbReference type="Proteomes" id="UP001151760">
    <property type="component" value="Unassembled WGS sequence"/>
</dbReference>